<evidence type="ECO:0000313" key="3">
    <source>
        <dbReference type="Proteomes" id="UP000249619"/>
    </source>
</evidence>
<feature type="compositionally biased region" description="Basic and acidic residues" evidence="1">
    <location>
        <begin position="482"/>
        <end position="491"/>
    </location>
</feature>
<sequence length="581" mass="64036">MSQPNPNNNYPRAQGYQRPQDHDRSHASRDPTPAAQASPCQDRGQPQWAQASGAAHSRANQNLQRHSEPFFYDTQSVPYWDDSNGAIHEIPSIPPKIPARTYTRGIRKLDVQQQCNEYAEIVGEGPFGKNQTHYRALDELGAAPRSPVYEDSARNVECAPYFDPEDTRNDGGLRSPRKDDPSAAFAARNVNETVNEGVIGKSRTAAAKQGAGNTDGSFSATLFDEPNVFSKPKSLFKTPTPPTKFKSKYGYPISPKGFKQAAFDAMCTEAKQENTLSVILEASSPLTALATKHSARQSVERRPVLDEILRVRAREQAKALAKLEGELLENRPSDGNAHNALDAVVGRASESTRLQSDRVISGEEKRQSTTVIPDMNLSDSRRRTEPLYAMDDPPPIPVMSAKRHVEPLQNNDTTNEAVRLATRNSTSSSVYSGDASTDEDEMSQLTKAVASLRPFQDLPSPLAERSSFQRYSAIPEGLDLNKIEAAKRDSTKGPGNKHRKRTTLSRDSQAKSEEGLLEVNRSEGSGIDDEDGEKGKVYAQLSGESFETIASDDCEQISAPREVGMVQNDVKRQWYKGFKKI</sequence>
<name>A0A364MRU8_STELY</name>
<protein>
    <submittedName>
        <fullName evidence="2">Uncharacterized protein</fullName>
    </submittedName>
</protein>
<comment type="caution">
    <text evidence="2">The sequence shown here is derived from an EMBL/GenBank/DDBJ whole genome shotgun (WGS) entry which is preliminary data.</text>
</comment>
<feature type="region of interest" description="Disordered" evidence="1">
    <location>
        <begin position="159"/>
        <end position="183"/>
    </location>
</feature>
<dbReference type="EMBL" id="QGDH01000343">
    <property type="protein sequence ID" value="RAR00626.1"/>
    <property type="molecule type" value="Genomic_DNA"/>
</dbReference>
<accession>A0A364MRU8</accession>
<feature type="region of interest" description="Disordered" evidence="1">
    <location>
        <begin position="482"/>
        <end position="536"/>
    </location>
</feature>
<evidence type="ECO:0000256" key="1">
    <source>
        <dbReference type="SAM" id="MobiDB-lite"/>
    </source>
</evidence>
<dbReference type="Proteomes" id="UP000249619">
    <property type="component" value="Unassembled WGS sequence"/>
</dbReference>
<feature type="compositionally biased region" description="Polar residues" evidence="1">
    <location>
        <begin position="1"/>
        <end position="11"/>
    </location>
</feature>
<keyword evidence="3" id="KW-1185">Reference proteome</keyword>
<dbReference type="AlphaFoldDB" id="A0A364MRU8"/>
<feature type="compositionally biased region" description="Polar residues" evidence="1">
    <location>
        <begin position="423"/>
        <end position="435"/>
    </location>
</feature>
<organism evidence="2 3">
    <name type="scientific">Stemphylium lycopersici</name>
    <name type="common">Tomato gray leaf spot disease fungus</name>
    <name type="synonym">Thyrospora lycopersici</name>
    <dbReference type="NCBI Taxonomy" id="183478"/>
    <lineage>
        <taxon>Eukaryota</taxon>
        <taxon>Fungi</taxon>
        <taxon>Dikarya</taxon>
        <taxon>Ascomycota</taxon>
        <taxon>Pezizomycotina</taxon>
        <taxon>Dothideomycetes</taxon>
        <taxon>Pleosporomycetidae</taxon>
        <taxon>Pleosporales</taxon>
        <taxon>Pleosporineae</taxon>
        <taxon>Pleosporaceae</taxon>
        <taxon>Stemphylium</taxon>
    </lineage>
</organism>
<evidence type="ECO:0000313" key="2">
    <source>
        <dbReference type="EMBL" id="RAR00626.1"/>
    </source>
</evidence>
<gene>
    <name evidence="2" type="ORF">DDE83_009077</name>
</gene>
<feature type="region of interest" description="Disordered" evidence="1">
    <location>
        <begin position="1"/>
        <end position="69"/>
    </location>
</feature>
<feature type="compositionally biased region" description="Basic and acidic residues" evidence="1">
    <location>
        <begin position="19"/>
        <end position="29"/>
    </location>
</feature>
<feature type="compositionally biased region" description="Basic and acidic residues" evidence="1">
    <location>
        <begin position="165"/>
        <end position="181"/>
    </location>
</feature>
<reference evidence="3" key="1">
    <citation type="submission" date="2018-05" db="EMBL/GenBank/DDBJ databases">
        <title>Draft genome sequence of Stemphylium lycopersici strain CIDEFI 213.</title>
        <authorList>
            <person name="Medina R."/>
            <person name="Franco M.E.E."/>
            <person name="Lucentini C.G."/>
            <person name="Saparrat M.C.N."/>
            <person name="Balatti P.A."/>
        </authorList>
    </citation>
    <scope>NUCLEOTIDE SEQUENCE [LARGE SCALE GENOMIC DNA]</scope>
    <source>
        <strain evidence="3">CIDEFI 213</strain>
    </source>
</reference>
<proteinExistence type="predicted"/>
<feature type="region of interest" description="Disordered" evidence="1">
    <location>
        <begin position="423"/>
        <end position="442"/>
    </location>
</feature>